<feature type="compositionally biased region" description="Low complexity" evidence="4">
    <location>
        <begin position="21"/>
        <end position="36"/>
    </location>
</feature>
<dbReference type="OrthoDB" id="5392033at2759"/>
<dbReference type="SFLD" id="SFLDS00036">
    <property type="entry name" value="Aromatic_Prenyltransferase"/>
    <property type="match status" value="1"/>
</dbReference>
<dbReference type="GO" id="GO:0016765">
    <property type="term" value="F:transferase activity, transferring alkyl or aryl (other than methyl) groups"/>
    <property type="evidence" value="ECO:0007669"/>
    <property type="project" value="InterPro"/>
</dbReference>
<dbReference type="RefSeq" id="XP_041553791.1">
    <property type="nucleotide sequence ID" value="XM_041700847.1"/>
</dbReference>
<keyword evidence="2" id="KW-0808">Transferase</keyword>
<name>A0A7R8AKH0_9EURO</name>
<feature type="binding site" evidence="3">
    <location>
        <position position="282"/>
    </location>
    <ligand>
        <name>dimethylallyl diphosphate</name>
        <dbReference type="ChEBI" id="CHEBI:57623"/>
    </ligand>
</feature>
<accession>A0A7R8AKH0</accession>
<dbReference type="Proteomes" id="UP000654913">
    <property type="component" value="Chromosome 2"/>
</dbReference>
<comment type="similarity">
    <text evidence="1">Belongs to the tryptophan dimethylallyltransferase family.</text>
</comment>
<protein>
    <submittedName>
        <fullName evidence="5">Uncharacterized protein</fullName>
    </submittedName>
</protein>
<feature type="region of interest" description="Disordered" evidence="4">
    <location>
        <begin position="1"/>
        <end position="36"/>
    </location>
</feature>
<dbReference type="PANTHER" id="PTHR40627:SF3">
    <property type="entry name" value="PRENYLTRANSFERASE ASQH2-RELATED"/>
    <property type="match status" value="1"/>
</dbReference>
<organism evidence="5 6">
    <name type="scientific">Aspergillus puulaauensis</name>
    <dbReference type="NCBI Taxonomy" id="1220207"/>
    <lineage>
        <taxon>Eukaryota</taxon>
        <taxon>Fungi</taxon>
        <taxon>Dikarya</taxon>
        <taxon>Ascomycota</taxon>
        <taxon>Pezizomycotina</taxon>
        <taxon>Eurotiomycetes</taxon>
        <taxon>Eurotiomycetidae</taxon>
        <taxon>Eurotiales</taxon>
        <taxon>Aspergillaceae</taxon>
        <taxon>Aspergillus</taxon>
    </lineage>
</organism>
<gene>
    <name evidence="5" type="ORF">APUU_22029A</name>
</gene>
<evidence type="ECO:0000256" key="1">
    <source>
        <dbReference type="ARBA" id="ARBA00010209"/>
    </source>
</evidence>
<dbReference type="PIRSF" id="PIRSF000509">
    <property type="entry name" value="Trp_DMAT"/>
    <property type="match status" value="1"/>
</dbReference>
<feature type="binding site" evidence="3">
    <location>
        <position position="280"/>
    </location>
    <ligand>
        <name>dimethylallyl diphosphate</name>
        <dbReference type="ChEBI" id="CHEBI:57623"/>
    </ligand>
</feature>
<feature type="binding site" evidence="3">
    <location>
        <position position="440"/>
    </location>
    <ligand>
        <name>dimethylallyl diphosphate</name>
        <dbReference type="ChEBI" id="CHEBI:57623"/>
    </ligand>
</feature>
<feature type="binding site" evidence="3">
    <location>
        <position position="108"/>
    </location>
    <ligand>
        <name>L-tryptophan</name>
        <dbReference type="ChEBI" id="CHEBI:57912"/>
    </ligand>
</feature>
<feature type="binding site" evidence="3">
    <location>
        <position position="122"/>
    </location>
    <ligand>
        <name>dimethylallyl diphosphate</name>
        <dbReference type="ChEBI" id="CHEBI:57623"/>
    </ligand>
</feature>
<dbReference type="CDD" id="cd13929">
    <property type="entry name" value="PT-DMATS_CymD"/>
    <property type="match status" value="1"/>
</dbReference>
<dbReference type="PANTHER" id="PTHR40627">
    <property type="entry name" value="INDOLE PRENYLTRANSFERASE TDIB-RELATED"/>
    <property type="match status" value="1"/>
</dbReference>
<dbReference type="InterPro" id="IPR017795">
    <property type="entry name" value="ABBA_NscD-like"/>
</dbReference>
<sequence>MTAPELCVDTFSAPSGRPQEPSAQQPRLPSSPSPAQALASYHHFPTNDQERWWQETGSLFSRFLEAGQYALHQQYQFMFFFMHHLIPALGPYPQKWRSTISRSGLPIEFSLNFQKGSHRLLRIGFEPVSFLSGSSQDPFNRIPITDLLNRLSKLPLSNFDTPFFQHLLNKFQLSLSEVRQLQKEGSGPDAHPLKSQAAFGFDFNPDGAILVKGYVFPYLKAKAADVPVGTLIADAVRTIDAERNQFSHAFGLINDYMQESTGYNEYTFLSCDFVETSGQRLKIYGAHTEVTWAKIAEMWTLGGRLIEEPEIIEGLARLKQIWSLLQIGEGSRAFKGGFDYDKSSATDQIASPIIWNYEIHPGSRFPVPKFYLPVHGENDLHVARSLAQFWDSLGWPDHACAYPDTLQQLYPDQDISQTTRLQSWISYCYTAKKGVYMSVYYHSQSTYLWEED</sequence>
<dbReference type="Pfam" id="PF11991">
    <property type="entry name" value="Trp_DMAT"/>
    <property type="match status" value="1"/>
</dbReference>
<evidence type="ECO:0000256" key="2">
    <source>
        <dbReference type="ARBA" id="ARBA00022679"/>
    </source>
</evidence>
<evidence type="ECO:0000313" key="5">
    <source>
        <dbReference type="EMBL" id="BCS21597.1"/>
    </source>
</evidence>
<dbReference type="EMBL" id="AP024444">
    <property type="protein sequence ID" value="BCS21597.1"/>
    <property type="molecule type" value="Genomic_DNA"/>
</dbReference>
<dbReference type="NCBIfam" id="TIGR03429">
    <property type="entry name" value="arom_pren_DMATS"/>
    <property type="match status" value="1"/>
</dbReference>
<dbReference type="SFLD" id="SFLDG01162">
    <property type="entry name" value="I"/>
    <property type="match status" value="1"/>
</dbReference>
<reference evidence="5" key="2">
    <citation type="submission" date="2021-02" db="EMBL/GenBank/DDBJ databases">
        <title>Aspergillus puulaauensis MK2 genome sequence.</title>
        <authorList>
            <person name="Futagami T."/>
            <person name="Mori K."/>
            <person name="Kadooka C."/>
            <person name="Tanaka T."/>
        </authorList>
    </citation>
    <scope>NUCLEOTIDE SEQUENCE</scope>
    <source>
        <strain evidence="5">MK2</strain>
    </source>
</reference>
<evidence type="ECO:0000256" key="3">
    <source>
        <dbReference type="PIRSR" id="PIRSR000509-1"/>
    </source>
</evidence>
<dbReference type="InterPro" id="IPR033964">
    <property type="entry name" value="ABBA"/>
</dbReference>
<feature type="binding site" evidence="3">
    <location>
        <position position="212"/>
    </location>
    <ligand>
        <name>dimethylallyl diphosphate</name>
        <dbReference type="ChEBI" id="CHEBI:57623"/>
    </ligand>
</feature>
<dbReference type="KEGG" id="apuu:APUU_22029A"/>
<dbReference type="GO" id="GO:0009820">
    <property type="term" value="P:alkaloid metabolic process"/>
    <property type="evidence" value="ECO:0007669"/>
    <property type="project" value="InterPro"/>
</dbReference>
<dbReference type="AlphaFoldDB" id="A0A7R8AKH0"/>
<feature type="binding site" evidence="3">
    <location>
        <position position="284"/>
    </location>
    <ligand>
        <name>dimethylallyl diphosphate</name>
        <dbReference type="ChEBI" id="CHEBI:57623"/>
    </ligand>
</feature>
<proteinExistence type="inferred from homology"/>
<reference evidence="5" key="1">
    <citation type="submission" date="2021-01" db="EMBL/GenBank/DDBJ databases">
        <authorList>
            <consortium name="Aspergillus puulaauensis MK2 genome sequencing consortium"/>
            <person name="Kazuki M."/>
            <person name="Futagami T."/>
        </authorList>
    </citation>
    <scope>NUCLEOTIDE SEQUENCE</scope>
    <source>
        <strain evidence="5">MK2</strain>
    </source>
</reference>
<dbReference type="InterPro" id="IPR012148">
    <property type="entry name" value="ABBA_DMATS-like"/>
</dbReference>
<dbReference type="GeneID" id="64971602"/>
<feature type="binding site" evidence="3">
    <location>
        <position position="214"/>
    </location>
    <ligand>
        <name>dimethylallyl diphosphate</name>
        <dbReference type="ChEBI" id="CHEBI:57623"/>
    </ligand>
</feature>
<evidence type="ECO:0000313" key="6">
    <source>
        <dbReference type="Proteomes" id="UP000654913"/>
    </source>
</evidence>
<keyword evidence="6" id="KW-1185">Reference proteome</keyword>
<feature type="binding site" evidence="3">
    <location>
        <position position="371"/>
    </location>
    <ligand>
        <name>dimethylallyl diphosphate</name>
        <dbReference type="ChEBI" id="CHEBI:57623"/>
    </ligand>
</feature>
<evidence type="ECO:0000256" key="4">
    <source>
        <dbReference type="SAM" id="MobiDB-lite"/>
    </source>
</evidence>